<accession>A0AAV8XMZ8</accession>
<sequence>MELTEDIDDCEPLLKSATKKKRTYTRTFPEKIIQSFNLLSSIDKQNIYLCGLITIVPIKQRRPRQPEQRALPARCFFSVSCKF</sequence>
<dbReference type="EMBL" id="JAPWTK010000451">
    <property type="protein sequence ID" value="KAJ8940125.1"/>
    <property type="molecule type" value="Genomic_DNA"/>
</dbReference>
<reference evidence="1" key="1">
    <citation type="journal article" date="2023" name="Insect Mol. Biol.">
        <title>Genome sequencing provides insights into the evolution of gene families encoding plant cell wall-degrading enzymes in longhorned beetles.</title>
        <authorList>
            <person name="Shin N.R."/>
            <person name="Okamura Y."/>
            <person name="Kirsch R."/>
            <person name="Pauchet Y."/>
        </authorList>
    </citation>
    <scope>NUCLEOTIDE SEQUENCE</scope>
    <source>
        <strain evidence="1">AMC_N1</strain>
    </source>
</reference>
<protein>
    <submittedName>
        <fullName evidence="1">Uncharacterized protein</fullName>
    </submittedName>
</protein>
<comment type="caution">
    <text evidence="1">The sequence shown here is derived from an EMBL/GenBank/DDBJ whole genome shotgun (WGS) entry which is preliminary data.</text>
</comment>
<dbReference type="Proteomes" id="UP001162162">
    <property type="component" value="Unassembled WGS sequence"/>
</dbReference>
<name>A0AAV8XMZ8_9CUCU</name>
<dbReference type="AlphaFoldDB" id="A0AAV8XMZ8"/>
<keyword evidence="2" id="KW-1185">Reference proteome</keyword>
<proteinExistence type="predicted"/>
<evidence type="ECO:0000313" key="2">
    <source>
        <dbReference type="Proteomes" id="UP001162162"/>
    </source>
</evidence>
<organism evidence="1 2">
    <name type="scientific">Aromia moschata</name>
    <dbReference type="NCBI Taxonomy" id="1265417"/>
    <lineage>
        <taxon>Eukaryota</taxon>
        <taxon>Metazoa</taxon>
        <taxon>Ecdysozoa</taxon>
        <taxon>Arthropoda</taxon>
        <taxon>Hexapoda</taxon>
        <taxon>Insecta</taxon>
        <taxon>Pterygota</taxon>
        <taxon>Neoptera</taxon>
        <taxon>Endopterygota</taxon>
        <taxon>Coleoptera</taxon>
        <taxon>Polyphaga</taxon>
        <taxon>Cucujiformia</taxon>
        <taxon>Chrysomeloidea</taxon>
        <taxon>Cerambycidae</taxon>
        <taxon>Cerambycinae</taxon>
        <taxon>Callichromatini</taxon>
        <taxon>Aromia</taxon>
    </lineage>
</organism>
<gene>
    <name evidence="1" type="ORF">NQ318_009840</name>
</gene>
<evidence type="ECO:0000313" key="1">
    <source>
        <dbReference type="EMBL" id="KAJ8940125.1"/>
    </source>
</evidence>